<dbReference type="EMBL" id="MT630734">
    <property type="protein sequence ID" value="QNO42374.1"/>
    <property type="molecule type" value="Genomic_DNA"/>
</dbReference>
<evidence type="ECO:0000256" key="3">
    <source>
        <dbReference type="ARBA" id="ARBA00022692"/>
    </source>
</evidence>
<dbReference type="PANTHER" id="PTHR34584:SF1">
    <property type="entry name" value="NA(+)_H(+) ANTIPORTER SUBUNIT E1"/>
    <property type="match status" value="1"/>
</dbReference>
<dbReference type="PANTHER" id="PTHR34584">
    <property type="entry name" value="NA(+)/H(+) ANTIPORTER SUBUNIT E1"/>
    <property type="match status" value="1"/>
</dbReference>
<keyword evidence="4 6" id="KW-1133">Transmembrane helix</keyword>
<keyword evidence="2" id="KW-1003">Cell membrane</keyword>
<keyword evidence="3 6" id="KW-0812">Transmembrane</keyword>
<comment type="subcellular location">
    <subcellularLocation>
        <location evidence="1">Cell membrane</location>
        <topology evidence="1">Multi-pass membrane protein</topology>
    </subcellularLocation>
</comment>
<feature type="transmembrane region" description="Helical" evidence="6">
    <location>
        <begin position="30"/>
        <end position="47"/>
    </location>
</feature>
<evidence type="ECO:0008006" key="8">
    <source>
        <dbReference type="Google" id="ProtNLM"/>
    </source>
</evidence>
<organism evidence="7">
    <name type="scientific">Candidatus Methanogaster sp. ANME-2c ERB4</name>
    <dbReference type="NCBI Taxonomy" id="2759911"/>
    <lineage>
        <taxon>Archaea</taxon>
        <taxon>Methanobacteriati</taxon>
        <taxon>Methanobacteriota</taxon>
        <taxon>Stenosarchaea group</taxon>
        <taxon>Methanomicrobia</taxon>
        <taxon>Methanosarcinales</taxon>
        <taxon>ANME-2 cluster</taxon>
        <taxon>Candidatus Methanogasteraceae</taxon>
        <taxon>Candidatus Methanogaster</taxon>
    </lineage>
</organism>
<protein>
    <recommendedName>
        <fullName evidence="8">Na(+)/H(+) antiporter subunit E1</fullName>
    </recommendedName>
</protein>
<proteinExistence type="predicted"/>
<dbReference type="GO" id="GO:0005886">
    <property type="term" value="C:plasma membrane"/>
    <property type="evidence" value="ECO:0007669"/>
    <property type="project" value="UniProtKB-SubCell"/>
</dbReference>
<reference evidence="7" key="1">
    <citation type="submission" date="2020-06" db="EMBL/GenBank/DDBJ databases">
        <title>Unique genomic features of the anaerobic methanotrophic archaea.</title>
        <authorList>
            <person name="Chadwick G.L."/>
            <person name="Skennerton C.T."/>
            <person name="Laso-Perez R."/>
            <person name="Leu A.O."/>
            <person name="Speth D.R."/>
            <person name="Yu H."/>
            <person name="Morgan-Lang C."/>
            <person name="Hatzenpichler R."/>
            <person name="Goudeau D."/>
            <person name="Malmstrom R."/>
            <person name="Brazelton W.J."/>
            <person name="Woyke T."/>
            <person name="Hallam S.J."/>
            <person name="Tyson G.W."/>
            <person name="Wegener G."/>
            <person name="Boetius A."/>
            <person name="Orphan V."/>
        </authorList>
    </citation>
    <scope>NUCLEOTIDE SEQUENCE</scope>
</reference>
<evidence type="ECO:0000313" key="7">
    <source>
        <dbReference type="EMBL" id="QNO42374.1"/>
    </source>
</evidence>
<evidence type="ECO:0000256" key="6">
    <source>
        <dbReference type="SAM" id="Phobius"/>
    </source>
</evidence>
<evidence type="ECO:0000256" key="5">
    <source>
        <dbReference type="ARBA" id="ARBA00023136"/>
    </source>
</evidence>
<dbReference type="PIRSF" id="PIRSF019239">
    <property type="entry name" value="MrpE"/>
    <property type="match status" value="1"/>
</dbReference>
<dbReference type="InterPro" id="IPR002758">
    <property type="entry name" value="Cation_antiport_E"/>
</dbReference>
<accession>A0A7G9Y2Z0</accession>
<dbReference type="GO" id="GO:0008324">
    <property type="term" value="F:monoatomic cation transmembrane transporter activity"/>
    <property type="evidence" value="ECO:0007669"/>
    <property type="project" value="InterPro"/>
</dbReference>
<feature type="transmembrane region" description="Helical" evidence="6">
    <location>
        <begin position="59"/>
        <end position="78"/>
    </location>
</feature>
<name>A0A7G9Y2Z0_9EURY</name>
<evidence type="ECO:0000256" key="2">
    <source>
        <dbReference type="ARBA" id="ARBA00022475"/>
    </source>
</evidence>
<evidence type="ECO:0000256" key="1">
    <source>
        <dbReference type="ARBA" id="ARBA00004651"/>
    </source>
</evidence>
<dbReference type="Pfam" id="PF01899">
    <property type="entry name" value="MNHE"/>
    <property type="match status" value="1"/>
</dbReference>
<dbReference type="AlphaFoldDB" id="A0A7G9Y2Z0"/>
<keyword evidence="5 6" id="KW-0472">Membrane</keyword>
<sequence length="160" mass="17718">MNIKHFIATYIIVFAFWLLLSAHFDEFHVGAGIVCSVIVAYASHDLLFTGTGNHTLTKIVRFIAYLPWLIYQIVLANIDVAKRALSPGMPIDPQVVTFKTMLKSDVARTALANSITLTPGTVTIDIVDDVFYVHAIAKEPADDLLGGAMERRIAHIFMED</sequence>
<gene>
    <name evidence="7" type="ORF">LFOPHFOE_00014</name>
</gene>
<evidence type="ECO:0000256" key="4">
    <source>
        <dbReference type="ARBA" id="ARBA00022989"/>
    </source>
</evidence>
<feature type="transmembrane region" description="Helical" evidence="6">
    <location>
        <begin position="7"/>
        <end position="24"/>
    </location>
</feature>